<dbReference type="GO" id="GO:0005856">
    <property type="term" value="C:cytoskeleton"/>
    <property type="evidence" value="ECO:0007669"/>
    <property type="project" value="UniProtKB-SubCell"/>
</dbReference>
<dbReference type="SUPFAM" id="SSF53067">
    <property type="entry name" value="Actin-like ATPase domain"/>
    <property type="match status" value="2"/>
</dbReference>
<evidence type="ECO:0000256" key="1">
    <source>
        <dbReference type="ARBA" id="ARBA00004245"/>
    </source>
</evidence>
<evidence type="ECO:0000256" key="7">
    <source>
        <dbReference type="ARBA" id="ARBA00023212"/>
    </source>
</evidence>
<evidence type="ECO:0000256" key="4">
    <source>
        <dbReference type="ARBA" id="ARBA00022741"/>
    </source>
</evidence>
<dbReference type="SMART" id="SM00268">
    <property type="entry name" value="ACTIN"/>
    <property type="match status" value="1"/>
</dbReference>
<gene>
    <name evidence="10" type="ORF">M0811_11124</name>
</gene>
<dbReference type="Gene3D" id="3.30.420.40">
    <property type="match status" value="2"/>
</dbReference>
<dbReference type="InterPro" id="IPR043129">
    <property type="entry name" value="ATPase_NBD"/>
</dbReference>
<dbReference type="GO" id="GO:0005524">
    <property type="term" value="F:ATP binding"/>
    <property type="evidence" value="ECO:0007669"/>
    <property type="project" value="UniProtKB-KW"/>
</dbReference>
<dbReference type="FunFam" id="3.90.640.10:FF:000047">
    <property type="entry name" value="Actin, alpha skeletal muscle"/>
    <property type="match status" value="1"/>
</dbReference>
<comment type="subcellular location">
    <subcellularLocation>
        <location evidence="1">Cytoplasm</location>
        <location evidence="1">Cytoskeleton</location>
    </subcellularLocation>
</comment>
<keyword evidence="11" id="KW-1185">Reference proteome</keyword>
<dbReference type="PRINTS" id="PR00190">
    <property type="entry name" value="ACTIN"/>
</dbReference>
<comment type="caution">
    <text evidence="10">The sequence shown here is derived from an EMBL/GenBank/DDBJ whole genome shotgun (WGS) entry which is preliminary data.</text>
</comment>
<dbReference type="Pfam" id="PF00022">
    <property type="entry name" value="Actin"/>
    <property type="match status" value="1"/>
</dbReference>
<dbReference type="GO" id="GO:0016787">
    <property type="term" value="F:hydrolase activity"/>
    <property type="evidence" value="ECO:0007669"/>
    <property type="project" value="UniProtKB-KW"/>
</dbReference>
<keyword evidence="3" id="KW-0963">Cytoplasm</keyword>
<evidence type="ECO:0000256" key="3">
    <source>
        <dbReference type="ARBA" id="ARBA00022490"/>
    </source>
</evidence>
<evidence type="ECO:0000256" key="9">
    <source>
        <dbReference type="RuleBase" id="RU000487"/>
    </source>
</evidence>
<dbReference type="EMBL" id="JAPDFW010000097">
    <property type="protein sequence ID" value="KAJ5070276.1"/>
    <property type="molecule type" value="Genomic_DNA"/>
</dbReference>
<keyword evidence="6" id="KW-0067">ATP-binding</keyword>
<dbReference type="PANTHER" id="PTHR11937">
    <property type="entry name" value="ACTIN"/>
    <property type="match status" value="1"/>
</dbReference>
<protein>
    <submittedName>
        <fullName evidence="10">Actin-7-related</fullName>
    </submittedName>
</protein>
<evidence type="ECO:0000256" key="2">
    <source>
        <dbReference type="ARBA" id="ARBA00006752"/>
    </source>
</evidence>
<reference evidence="10" key="1">
    <citation type="submission" date="2022-10" db="EMBL/GenBank/DDBJ databases">
        <title>Novel sulphate-reducing endosymbionts in the free-living metamonad Anaeramoeba.</title>
        <authorList>
            <person name="Jerlstrom-Hultqvist J."/>
            <person name="Cepicka I."/>
            <person name="Gallot-Lavallee L."/>
            <person name="Salas-Leiva D."/>
            <person name="Curtis B.A."/>
            <person name="Zahonova K."/>
            <person name="Pipaliya S."/>
            <person name="Dacks J."/>
            <person name="Roger A.J."/>
        </authorList>
    </citation>
    <scope>NUCLEOTIDE SEQUENCE</scope>
    <source>
        <strain evidence="10">BMAN</strain>
    </source>
</reference>
<dbReference type="Gene3D" id="3.90.640.10">
    <property type="entry name" value="Actin, Chain A, domain 4"/>
    <property type="match status" value="1"/>
</dbReference>
<keyword evidence="4" id="KW-0547">Nucleotide-binding</keyword>
<keyword evidence="7" id="KW-0206">Cytoskeleton</keyword>
<dbReference type="FunFam" id="3.30.420.40:FF:000050">
    <property type="entry name" value="Actin, alpha skeletal muscle"/>
    <property type="match status" value="1"/>
</dbReference>
<sequence length="331" mass="38405">MRKEEKKYYIGKEAEKKRENLNMEYPINQGIITNFDYMEKIWDYCFYEEMKIDPKDHTLLISDSPLNPKSKREKMAEIMFEKYGFPSLFLENSSILAIYASGRTTGIVADIGETVSYIVPIYEGFNIPIHTKKMDIGGRDLTEYLMRLLNERGHSFVSISDRKIASDIKEKLCYIAYDFEEEMKNANEKKSIEKKYESMNGDFFTIGNERLKCPEMLFNPSLNGIEEKGIHEIIYESISKCDVDIRRFLYGNIILSGGSSQFPGFADRLRKEIQYLAPLTMSLKVTAPPERSISTWIGGSIITTLSNFGNMFILKEEYEEFGIRIIGRKFF</sequence>
<comment type="catalytic activity">
    <reaction evidence="8">
        <text>ATP + H2O = ADP + phosphate + H(+)</text>
        <dbReference type="Rhea" id="RHEA:13065"/>
        <dbReference type="ChEBI" id="CHEBI:15377"/>
        <dbReference type="ChEBI" id="CHEBI:15378"/>
        <dbReference type="ChEBI" id="CHEBI:30616"/>
        <dbReference type="ChEBI" id="CHEBI:43474"/>
        <dbReference type="ChEBI" id="CHEBI:456216"/>
    </reaction>
</comment>
<evidence type="ECO:0000256" key="6">
    <source>
        <dbReference type="ARBA" id="ARBA00022840"/>
    </source>
</evidence>
<accession>A0A9Q0LCP4</accession>
<evidence type="ECO:0000313" key="11">
    <source>
        <dbReference type="Proteomes" id="UP001149090"/>
    </source>
</evidence>
<dbReference type="FunFam" id="3.30.420.40:FF:000218">
    <property type="entry name" value="actin, alpha sarcomeric/skeletal-like"/>
    <property type="match status" value="1"/>
</dbReference>
<dbReference type="Proteomes" id="UP001149090">
    <property type="component" value="Unassembled WGS sequence"/>
</dbReference>
<keyword evidence="5" id="KW-0378">Hydrolase</keyword>
<dbReference type="AlphaFoldDB" id="A0A9Q0LCP4"/>
<comment type="similarity">
    <text evidence="2 9">Belongs to the actin family.</text>
</comment>
<evidence type="ECO:0000313" key="10">
    <source>
        <dbReference type="EMBL" id="KAJ5070276.1"/>
    </source>
</evidence>
<dbReference type="InterPro" id="IPR004000">
    <property type="entry name" value="Actin"/>
</dbReference>
<proteinExistence type="inferred from homology"/>
<evidence type="ECO:0000256" key="8">
    <source>
        <dbReference type="ARBA" id="ARBA00049360"/>
    </source>
</evidence>
<organism evidence="10 11">
    <name type="scientific">Anaeramoeba ignava</name>
    <name type="common">Anaerobic marine amoeba</name>
    <dbReference type="NCBI Taxonomy" id="1746090"/>
    <lineage>
        <taxon>Eukaryota</taxon>
        <taxon>Metamonada</taxon>
        <taxon>Anaeramoebidae</taxon>
        <taxon>Anaeramoeba</taxon>
    </lineage>
</organism>
<evidence type="ECO:0000256" key="5">
    <source>
        <dbReference type="ARBA" id="ARBA00022801"/>
    </source>
</evidence>
<name>A0A9Q0LCP4_ANAIG</name>